<feature type="non-terminal residue" evidence="1">
    <location>
        <position position="220"/>
    </location>
</feature>
<reference evidence="1" key="1">
    <citation type="submission" date="2024-09" db="EMBL/GenBank/DDBJ databases">
        <title>Black Yeasts Isolated from many extreme environments.</title>
        <authorList>
            <person name="Coleine C."/>
            <person name="Stajich J.E."/>
            <person name="Selbmann L."/>
        </authorList>
    </citation>
    <scope>NUCLEOTIDE SEQUENCE</scope>
    <source>
        <strain evidence="1">CCFEE 5737</strain>
    </source>
</reference>
<evidence type="ECO:0000313" key="2">
    <source>
        <dbReference type="Proteomes" id="UP001186974"/>
    </source>
</evidence>
<dbReference type="Proteomes" id="UP001186974">
    <property type="component" value="Unassembled WGS sequence"/>
</dbReference>
<protein>
    <submittedName>
        <fullName evidence="1">Uncharacterized protein</fullName>
    </submittedName>
</protein>
<gene>
    <name evidence="1" type="ORF">LTS18_009042</name>
</gene>
<sequence>MSSGTEVEARSRLRQSLDGQYEGETLHRYASRSSAIEEATTLAPPFGLPAFNTARRRSNASQSQVSFAHVPPEDLASLTRSASAISGHNEASRIARQESRESRDDVQVLPSIARPRPVKPGPVSTIREVPSELNTPYSTRPPSPITPYTSRPPSPTSGLRTPAELDYDERGLAEEYPDIGRIGSWRGALILLVTCGAQLLDNVFMTGVNISLPAIQREFG</sequence>
<accession>A0ACC3D156</accession>
<organism evidence="1 2">
    <name type="scientific">Coniosporium uncinatum</name>
    <dbReference type="NCBI Taxonomy" id="93489"/>
    <lineage>
        <taxon>Eukaryota</taxon>
        <taxon>Fungi</taxon>
        <taxon>Dikarya</taxon>
        <taxon>Ascomycota</taxon>
        <taxon>Pezizomycotina</taxon>
        <taxon>Dothideomycetes</taxon>
        <taxon>Dothideomycetes incertae sedis</taxon>
        <taxon>Coniosporium</taxon>
    </lineage>
</organism>
<dbReference type="EMBL" id="JAWDJW010008753">
    <property type="protein sequence ID" value="KAK3060220.1"/>
    <property type="molecule type" value="Genomic_DNA"/>
</dbReference>
<comment type="caution">
    <text evidence="1">The sequence shown here is derived from an EMBL/GenBank/DDBJ whole genome shotgun (WGS) entry which is preliminary data.</text>
</comment>
<proteinExistence type="predicted"/>
<keyword evidence="2" id="KW-1185">Reference proteome</keyword>
<evidence type="ECO:0000313" key="1">
    <source>
        <dbReference type="EMBL" id="KAK3060220.1"/>
    </source>
</evidence>
<name>A0ACC3D156_9PEZI</name>